<sequence length="537" mass="55984">MRRTALITSLAALAVAGAVFADGGPEAHPQGGDEAPASLPDLQAALLPRTEEEAARIAAVTAPATSFDAPETFELLPGGAATVRASPTTDAFSEPSDNLDGEGRMNFALGNGLFRKVWVSSPSSTQASDGLGPLYNARACQLCHVKDARGHPAAAGQDQVALFLRLSVPDPDAAIEEIAGWIGTAPEPTYGGQLQNFALPGIPAEGRLSVSYEETVVPLAGGESATLLAPTYALADLAYGDPAADVMLSPRVAPQMIGLGLLEAIPAADILAHADPEDADGDGISGRPSIAWSLAHDRPMLGRFGHKAGEPSVMEQSARAFLGDVGLSTPLLPQPAGECTRAQEACLTAPHGADAPAGESDAEALASPLAEEGPRGVEVSAEALDLVAHYSRNLAVPARRDVDAPEVLRGKEVFYTAGCPACHMPKFVTGRTEPETAQSFQLIWPYTDLLLHDMGPGLADNRPEGVATGSEWRTAPLWGIGLTELVTGRQSYLHDGRARTLLEAVLWHGGEAQAARDRVVDLAPEDRAALISFLESL</sequence>
<protein>
    <submittedName>
        <fullName evidence="7">C-type cytochrome</fullName>
    </submittedName>
</protein>
<proteinExistence type="predicted"/>
<dbReference type="GO" id="GO:0046872">
    <property type="term" value="F:metal ion binding"/>
    <property type="evidence" value="ECO:0007669"/>
    <property type="project" value="UniProtKB-KW"/>
</dbReference>
<feature type="domain" description="Cytochrome c" evidence="6">
    <location>
        <begin position="105"/>
        <end position="217"/>
    </location>
</feature>
<dbReference type="Proteomes" id="UP000474757">
    <property type="component" value="Unassembled WGS sequence"/>
</dbReference>
<dbReference type="InterPro" id="IPR010538">
    <property type="entry name" value="DHOR"/>
</dbReference>
<dbReference type="Pfam" id="PF06537">
    <property type="entry name" value="DHOR"/>
    <property type="match status" value="1"/>
</dbReference>
<feature type="signal peptide" evidence="5">
    <location>
        <begin position="1"/>
        <end position="21"/>
    </location>
</feature>
<evidence type="ECO:0000259" key="6">
    <source>
        <dbReference type="PROSITE" id="PS51007"/>
    </source>
</evidence>
<keyword evidence="3 4" id="KW-0408">Iron</keyword>
<gene>
    <name evidence="7" type="ORF">GZA08_08580</name>
</gene>
<comment type="caution">
    <text evidence="7">The sequence shown here is derived from an EMBL/GenBank/DDBJ whole genome shotgun (WGS) entry which is preliminary data.</text>
</comment>
<dbReference type="GO" id="GO:0020037">
    <property type="term" value="F:heme binding"/>
    <property type="evidence" value="ECO:0007669"/>
    <property type="project" value="InterPro"/>
</dbReference>
<evidence type="ECO:0000256" key="1">
    <source>
        <dbReference type="ARBA" id="ARBA00022617"/>
    </source>
</evidence>
<reference evidence="7 8" key="1">
    <citation type="submission" date="2020-02" db="EMBL/GenBank/DDBJ databases">
        <title>Pseudoroseicyclus tamarix, sp. nov., isolated from offshore sediment of a Tamarix chinensis forest.</title>
        <authorList>
            <person name="Gai Y."/>
        </authorList>
    </citation>
    <scope>NUCLEOTIDE SEQUENCE [LARGE SCALE GENOMIC DNA]</scope>
    <source>
        <strain evidence="7 8">CLL3-39</strain>
    </source>
</reference>
<keyword evidence="8" id="KW-1185">Reference proteome</keyword>
<dbReference type="AlphaFoldDB" id="A0A6B2K028"/>
<keyword evidence="1 4" id="KW-0349">Heme</keyword>
<organism evidence="7 8">
    <name type="scientific">Pseudoroseicyclus tamaricis</name>
    <dbReference type="NCBI Taxonomy" id="2705421"/>
    <lineage>
        <taxon>Bacteria</taxon>
        <taxon>Pseudomonadati</taxon>
        <taxon>Pseudomonadota</taxon>
        <taxon>Alphaproteobacteria</taxon>
        <taxon>Rhodobacterales</taxon>
        <taxon>Paracoccaceae</taxon>
        <taxon>Pseudoroseicyclus</taxon>
    </lineage>
</organism>
<dbReference type="GO" id="GO:0004130">
    <property type="term" value="F:cytochrome-c peroxidase activity"/>
    <property type="evidence" value="ECO:0007669"/>
    <property type="project" value="TreeGrafter"/>
</dbReference>
<dbReference type="InterPro" id="IPR051395">
    <property type="entry name" value="Cytochrome_c_Peroxidase/MauG"/>
</dbReference>
<dbReference type="SUPFAM" id="SSF46626">
    <property type="entry name" value="Cytochrome c"/>
    <property type="match status" value="1"/>
</dbReference>
<dbReference type="InterPro" id="IPR009056">
    <property type="entry name" value="Cyt_c-like_dom"/>
</dbReference>
<keyword evidence="2 4" id="KW-0479">Metal-binding</keyword>
<evidence type="ECO:0000256" key="3">
    <source>
        <dbReference type="ARBA" id="ARBA00023004"/>
    </source>
</evidence>
<dbReference type="InterPro" id="IPR036909">
    <property type="entry name" value="Cyt_c-like_dom_sf"/>
</dbReference>
<dbReference type="PANTHER" id="PTHR30600">
    <property type="entry name" value="CYTOCHROME C PEROXIDASE-RELATED"/>
    <property type="match status" value="1"/>
</dbReference>
<evidence type="ECO:0000256" key="4">
    <source>
        <dbReference type="PROSITE-ProRule" id="PRU00433"/>
    </source>
</evidence>
<name>A0A6B2K028_9RHOB</name>
<dbReference type="Gene3D" id="1.10.760.10">
    <property type="entry name" value="Cytochrome c-like domain"/>
    <property type="match status" value="1"/>
</dbReference>
<evidence type="ECO:0000256" key="5">
    <source>
        <dbReference type="SAM" id="SignalP"/>
    </source>
</evidence>
<feature type="chain" id="PRO_5025555737" evidence="5">
    <location>
        <begin position="22"/>
        <end position="537"/>
    </location>
</feature>
<dbReference type="PANTHER" id="PTHR30600:SF4">
    <property type="entry name" value="CYTOCHROME C DOMAIN-CONTAINING PROTEIN"/>
    <property type="match status" value="1"/>
</dbReference>
<dbReference type="EMBL" id="JAAGAB010000002">
    <property type="protein sequence ID" value="NDV01022.1"/>
    <property type="molecule type" value="Genomic_DNA"/>
</dbReference>
<keyword evidence="5" id="KW-0732">Signal</keyword>
<evidence type="ECO:0000313" key="8">
    <source>
        <dbReference type="Proteomes" id="UP000474757"/>
    </source>
</evidence>
<evidence type="ECO:0000256" key="2">
    <source>
        <dbReference type="ARBA" id="ARBA00022723"/>
    </source>
</evidence>
<feature type="domain" description="Cytochrome c" evidence="6">
    <location>
        <begin position="405"/>
        <end position="537"/>
    </location>
</feature>
<dbReference type="RefSeq" id="WP_163892197.1">
    <property type="nucleotide sequence ID" value="NZ_JAAFYS010000002.1"/>
</dbReference>
<accession>A0A6B2K028</accession>
<dbReference type="PIRSF" id="PIRSF028099">
    <property type="entry name" value="DUF1111"/>
    <property type="match status" value="1"/>
</dbReference>
<evidence type="ECO:0000313" key="7">
    <source>
        <dbReference type="EMBL" id="NDV01022.1"/>
    </source>
</evidence>
<dbReference type="PROSITE" id="PS51007">
    <property type="entry name" value="CYTC"/>
    <property type="match status" value="2"/>
</dbReference>
<dbReference type="GO" id="GO:0009055">
    <property type="term" value="F:electron transfer activity"/>
    <property type="evidence" value="ECO:0007669"/>
    <property type="project" value="InterPro"/>
</dbReference>